<evidence type="ECO:0000256" key="1">
    <source>
        <dbReference type="ARBA" id="ARBA00004141"/>
    </source>
</evidence>
<organism evidence="7">
    <name type="scientific">Pyrodinium bahamense</name>
    <dbReference type="NCBI Taxonomy" id="73915"/>
    <lineage>
        <taxon>Eukaryota</taxon>
        <taxon>Sar</taxon>
        <taxon>Alveolata</taxon>
        <taxon>Dinophyceae</taxon>
        <taxon>Gonyaulacales</taxon>
        <taxon>Pyrocystaceae</taxon>
        <taxon>Pyrodinium</taxon>
    </lineage>
</organism>
<dbReference type="EMBL" id="HBEG01034311">
    <property type="protein sequence ID" value="CAD8372636.1"/>
    <property type="molecule type" value="Transcribed_RNA"/>
</dbReference>
<dbReference type="GO" id="GO:0015179">
    <property type="term" value="F:L-amino acid transmembrane transporter activity"/>
    <property type="evidence" value="ECO:0007669"/>
    <property type="project" value="TreeGrafter"/>
</dbReference>
<evidence type="ECO:0000313" key="7">
    <source>
        <dbReference type="EMBL" id="CAD8372636.1"/>
    </source>
</evidence>
<feature type="transmembrane region" description="Helical" evidence="5">
    <location>
        <begin position="225"/>
        <end position="249"/>
    </location>
</feature>
<evidence type="ECO:0000259" key="6">
    <source>
        <dbReference type="Pfam" id="PF01490"/>
    </source>
</evidence>
<reference evidence="7" key="1">
    <citation type="submission" date="2021-01" db="EMBL/GenBank/DDBJ databases">
        <authorList>
            <person name="Corre E."/>
            <person name="Pelletier E."/>
            <person name="Niang G."/>
            <person name="Scheremetjew M."/>
            <person name="Finn R."/>
            <person name="Kale V."/>
            <person name="Holt S."/>
            <person name="Cochrane G."/>
            <person name="Meng A."/>
            <person name="Brown T."/>
            <person name="Cohen L."/>
        </authorList>
    </citation>
    <scope>NUCLEOTIDE SEQUENCE</scope>
    <source>
        <strain evidence="7">Pbaha01</strain>
    </source>
</reference>
<keyword evidence="3 5" id="KW-1133">Transmembrane helix</keyword>
<dbReference type="GO" id="GO:0016020">
    <property type="term" value="C:membrane"/>
    <property type="evidence" value="ECO:0007669"/>
    <property type="project" value="UniProtKB-SubCell"/>
</dbReference>
<feature type="transmembrane region" description="Helical" evidence="5">
    <location>
        <begin position="454"/>
        <end position="482"/>
    </location>
</feature>
<gene>
    <name evidence="7" type="ORF">PBAH0796_LOCUS20970</name>
</gene>
<comment type="subcellular location">
    <subcellularLocation>
        <location evidence="1">Membrane</location>
        <topology evidence="1">Multi-pass membrane protein</topology>
    </subcellularLocation>
</comment>
<feature type="transmembrane region" description="Helical" evidence="5">
    <location>
        <begin position="192"/>
        <end position="213"/>
    </location>
</feature>
<dbReference type="AlphaFoldDB" id="A0A7S0ASE9"/>
<feature type="transmembrane region" description="Helical" evidence="5">
    <location>
        <begin position="383"/>
        <end position="406"/>
    </location>
</feature>
<proteinExistence type="predicted"/>
<dbReference type="PANTHER" id="PTHR22950">
    <property type="entry name" value="AMINO ACID TRANSPORTER"/>
    <property type="match status" value="1"/>
</dbReference>
<feature type="transmembrane region" description="Helical" evidence="5">
    <location>
        <begin position="153"/>
        <end position="172"/>
    </location>
</feature>
<dbReference type="Pfam" id="PF01490">
    <property type="entry name" value="Aa_trans"/>
    <property type="match status" value="1"/>
</dbReference>
<evidence type="ECO:0000256" key="3">
    <source>
        <dbReference type="ARBA" id="ARBA00022989"/>
    </source>
</evidence>
<evidence type="ECO:0000256" key="4">
    <source>
        <dbReference type="ARBA" id="ARBA00023136"/>
    </source>
</evidence>
<dbReference type="InterPro" id="IPR013057">
    <property type="entry name" value="AA_transpt_TM"/>
</dbReference>
<feature type="transmembrane region" description="Helical" evidence="5">
    <location>
        <begin position="86"/>
        <end position="110"/>
    </location>
</feature>
<evidence type="ECO:0000256" key="5">
    <source>
        <dbReference type="SAM" id="Phobius"/>
    </source>
</evidence>
<evidence type="ECO:0000256" key="2">
    <source>
        <dbReference type="ARBA" id="ARBA00022692"/>
    </source>
</evidence>
<feature type="transmembrane region" description="Helical" evidence="5">
    <location>
        <begin position="130"/>
        <end position="146"/>
    </location>
</feature>
<protein>
    <recommendedName>
        <fullName evidence="6">Amino acid transporter transmembrane domain-containing protein</fullName>
    </recommendedName>
</protein>
<sequence length="486" mass="52514">MTKAFGGSASIGISVATLLKNMIGAGIFSLPIGLLHATPLMGLGILAFVGALSAGSYWMIGYCCLTWGVGTFRDLWNCVFGSRSAWVIDMIIFINGWFTLVCYLVLIGDFTTKSFEGLLGEGHLLTRSRALNQWAIAVFLLLPLSLAKDLSKLAFTSMLGLCVLLYVIVLVIRDSWLHSPAVWSPDMVLAEWRLGAFEAIAIYTQAFVAHYNAPKLFTELANPTHCRWLAVVGIAYTTAFAAYSSFALAGLRRFEGEVEGNILRNYGPHYSVFVAWLGMGFCIAFTYPLVFNAMREAAVNLAVLIKAGVTAHPGFQQVISSPQSQALVRRTKSFVRRSSLVNVLGPRPEGLSKKFRHIPGRRTTVALVLLTAFVGTYCDDVGIINALTGSLMGVLVSLMLPALLFLQTMRRQLRLHGSHRNDSSENSNGLSEPLLSSEGALLPREPAAAGPSKGVLLLAVTAGTFTVVAGTFFCIVGTAVVLHRAL</sequence>
<feature type="transmembrane region" description="Helical" evidence="5">
    <location>
        <begin position="269"/>
        <end position="290"/>
    </location>
</feature>
<feature type="transmembrane region" description="Helical" evidence="5">
    <location>
        <begin position="12"/>
        <end position="34"/>
    </location>
</feature>
<keyword evidence="2 5" id="KW-0812">Transmembrane</keyword>
<keyword evidence="4 5" id="KW-0472">Membrane</keyword>
<feature type="transmembrane region" description="Helical" evidence="5">
    <location>
        <begin position="40"/>
        <end position="65"/>
    </location>
</feature>
<name>A0A7S0ASE9_9DINO</name>
<accession>A0A7S0ASE9</accession>
<feature type="domain" description="Amino acid transporter transmembrane" evidence="6">
    <location>
        <begin position="9"/>
        <end position="412"/>
    </location>
</feature>